<evidence type="ECO:0000256" key="1">
    <source>
        <dbReference type="SAM" id="MobiDB-lite"/>
    </source>
</evidence>
<feature type="compositionally biased region" description="Low complexity" evidence="1">
    <location>
        <begin position="200"/>
        <end position="209"/>
    </location>
</feature>
<protein>
    <submittedName>
        <fullName evidence="2">Uncharacterized protein</fullName>
    </submittedName>
</protein>
<sequence length="209" mass="23606">MGDDEEKMRMTTRVRELFHGRFSKQEVTRLLDNHGWNQLEAVDFVFNTVSVRPPEARKNPKSRSRHSCNAPDCTHRTDRSTGNQPRSHGRQNAEYQGREYRGPRGYGGEEFVYGYGQYHGQVNTPGNFNGEYIPSTCVHPESRQASGKKFVIVPSLPHRSSGSTVDSLMLDDDEASSVLSDFRPSVDVIPEDPDEDNNDADNNNSNDED</sequence>
<name>K1QKF9_MAGGI</name>
<feature type="compositionally biased region" description="Acidic residues" evidence="1">
    <location>
        <begin position="189"/>
        <end position="199"/>
    </location>
</feature>
<evidence type="ECO:0000313" key="2">
    <source>
        <dbReference type="EMBL" id="EKC34313.1"/>
    </source>
</evidence>
<dbReference type="EMBL" id="JH817736">
    <property type="protein sequence ID" value="EKC34313.1"/>
    <property type="molecule type" value="Genomic_DNA"/>
</dbReference>
<proteinExistence type="predicted"/>
<feature type="region of interest" description="Disordered" evidence="1">
    <location>
        <begin position="53"/>
        <end position="100"/>
    </location>
</feature>
<organism evidence="2">
    <name type="scientific">Magallana gigas</name>
    <name type="common">Pacific oyster</name>
    <name type="synonym">Crassostrea gigas</name>
    <dbReference type="NCBI Taxonomy" id="29159"/>
    <lineage>
        <taxon>Eukaryota</taxon>
        <taxon>Metazoa</taxon>
        <taxon>Spiralia</taxon>
        <taxon>Lophotrochozoa</taxon>
        <taxon>Mollusca</taxon>
        <taxon>Bivalvia</taxon>
        <taxon>Autobranchia</taxon>
        <taxon>Pteriomorphia</taxon>
        <taxon>Ostreida</taxon>
        <taxon>Ostreoidea</taxon>
        <taxon>Ostreidae</taxon>
        <taxon>Magallana</taxon>
    </lineage>
</organism>
<reference evidence="2" key="1">
    <citation type="journal article" date="2012" name="Nature">
        <title>The oyster genome reveals stress adaptation and complexity of shell formation.</title>
        <authorList>
            <person name="Zhang G."/>
            <person name="Fang X."/>
            <person name="Guo X."/>
            <person name="Li L."/>
            <person name="Luo R."/>
            <person name="Xu F."/>
            <person name="Yang P."/>
            <person name="Zhang L."/>
            <person name="Wang X."/>
            <person name="Qi H."/>
            <person name="Xiong Z."/>
            <person name="Que H."/>
            <person name="Xie Y."/>
            <person name="Holland P.W."/>
            <person name="Paps J."/>
            <person name="Zhu Y."/>
            <person name="Wu F."/>
            <person name="Chen Y."/>
            <person name="Wang J."/>
            <person name="Peng C."/>
            <person name="Meng J."/>
            <person name="Yang L."/>
            <person name="Liu J."/>
            <person name="Wen B."/>
            <person name="Zhang N."/>
            <person name="Huang Z."/>
            <person name="Zhu Q."/>
            <person name="Feng Y."/>
            <person name="Mount A."/>
            <person name="Hedgecock D."/>
            <person name="Xu Z."/>
            <person name="Liu Y."/>
            <person name="Domazet-Loso T."/>
            <person name="Du Y."/>
            <person name="Sun X."/>
            <person name="Zhang S."/>
            <person name="Liu B."/>
            <person name="Cheng P."/>
            <person name="Jiang X."/>
            <person name="Li J."/>
            <person name="Fan D."/>
            <person name="Wang W."/>
            <person name="Fu W."/>
            <person name="Wang T."/>
            <person name="Wang B."/>
            <person name="Zhang J."/>
            <person name="Peng Z."/>
            <person name="Li Y."/>
            <person name="Li N."/>
            <person name="Wang J."/>
            <person name="Chen M."/>
            <person name="He Y."/>
            <person name="Tan F."/>
            <person name="Song X."/>
            <person name="Zheng Q."/>
            <person name="Huang R."/>
            <person name="Yang H."/>
            <person name="Du X."/>
            <person name="Chen L."/>
            <person name="Yang M."/>
            <person name="Gaffney P.M."/>
            <person name="Wang S."/>
            <person name="Luo L."/>
            <person name="She Z."/>
            <person name="Ming Y."/>
            <person name="Huang W."/>
            <person name="Zhang S."/>
            <person name="Huang B."/>
            <person name="Zhang Y."/>
            <person name="Qu T."/>
            <person name="Ni P."/>
            <person name="Miao G."/>
            <person name="Wang J."/>
            <person name="Wang Q."/>
            <person name="Steinberg C.E."/>
            <person name="Wang H."/>
            <person name="Li N."/>
            <person name="Qian L."/>
            <person name="Zhang G."/>
            <person name="Li Y."/>
            <person name="Yang H."/>
            <person name="Liu X."/>
            <person name="Wang J."/>
            <person name="Yin Y."/>
            <person name="Wang J."/>
        </authorList>
    </citation>
    <scope>NUCLEOTIDE SEQUENCE [LARGE SCALE GENOMIC DNA]</scope>
    <source>
        <strain evidence="2">05x7-T-G4-1.051#20</strain>
    </source>
</reference>
<dbReference type="AlphaFoldDB" id="K1QKF9"/>
<dbReference type="HOGENOM" id="CLU_1316558_0_0_1"/>
<dbReference type="InParanoid" id="K1QKF9"/>
<gene>
    <name evidence="2" type="ORF">CGI_10023414</name>
</gene>
<feature type="region of interest" description="Disordered" evidence="1">
    <location>
        <begin position="176"/>
        <end position="209"/>
    </location>
</feature>
<accession>K1QKF9</accession>